<feature type="coiled-coil region" evidence="2">
    <location>
        <begin position="95"/>
        <end position="122"/>
    </location>
</feature>
<feature type="domain" description="Multidrug resistance protein MdtA-like C-terminal permuted SH3" evidence="4">
    <location>
        <begin position="287"/>
        <end position="345"/>
    </location>
</feature>
<dbReference type="InterPro" id="IPR006143">
    <property type="entry name" value="RND_pump_MFP"/>
</dbReference>
<dbReference type="Gene3D" id="2.40.420.20">
    <property type="match status" value="1"/>
</dbReference>
<dbReference type="NCBIfam" id="TIGR01730">
    <property type="entry name" value="RND_mfp"/>
    <property type="match status" value="1"/>
</dbReference>
<dbReference type="PANTHER" id="PTHR30469">
    <property type="entry name" value="MULTIDRUG RESISTANCE PROTEIN MDTA"/>
    <property type="match status" value="1"/>
</dbReference>
<dbReference type="EMBL" id="JACVEW010000001">
    <property type="protein sequence ID" value="MBP0047316.1"/>
    <property type="molecule type" value="Genomic_DNA"/>
</dbReference>
<dbReference type="SUPFAM" id="SSF111369">
    <property type="entry name" value="HlyD-like secretion proteins"/>
    <property type="match status" value="1"/>
</dbReference>
<reference evidence="5 6" key="1">
    <citation type="submission" date="2020-09" db="EMBL/GenBank/DDBJ databases">
        <authorList>
            <person name="Tanuku N.R.S."/>
        </authorList>
    </citation>
    <scope>NUCLEOTIDE SEQUENCE [LARGE SCALE GENOMIC DNA]</scope>
    <source>
        <strain evidence="5 6">AK62</strain>
    </source>
</reference>
<proteinExistence type="inferred from homology"/>
<organism evidence="5 6">
    <name type="scientific">Marinobacterium alkalitolerans</name>
    <dbReference type="NCBI Taxonomy" id="1542925"/>
    <lineage>
        <taxon>Bacteria</taxon>
        <taxon>Pseudomonadati</taxon>
        <taxon>Pseudomonadota</taxon>
        <taxon>Gammaproteobacteria</taxon>
        <taxon>Oceanospirillales</taxon>
        <taxon>Oceanospirillaceae</taxon>
        <taxon>Marinobacterium</taxon>
    </lineage>
</organism>
<feature type="chain" id="PRO_5047251277" evidence="3">
    <location>
        <begin position="21"/>
        <end position="365"/>
    </location>
</feature>
<keyword evidence="2" id="KW-0175">Coiled coil</keyword>
<evidence type="ECO:0000256" key="2">
    <source>
        <dbReference type="SAM" id="Coils"/>
    </source>
</evidence>
<sequence>MKMPGYIAFLMAIISLMLTGCDSTDVSQTDDPPLAVSVEPLKPVSQFSVEHRYAGQVTAAQSSALGFETGGTLEQVLVDTGDRVTQGQRLAQLDTRLLQREADRLRAQRQEISARLSLARKSLQRLNSLEPQGFASRQRQDELEAETQALRAALEVSDAALAQNWLQQDKAVLTAPFDARVGKRLADQGTVLAAGQPVLQLLTRDQTEILIGVPAQLAQQMQVGARYTVEVEQQRLNATLIQIGAELNPASRTLSVRLQPVSPLEQPQGTLAHLVLEQVQETQGFRVPISALTDSVRGLWQVYVLNGENRVEARDVRILHTNATHAFIEGALAPDERLITSGLHRVVPGQTAAPAPRTSAGAAQP</sequence>
<comment type="similarity">
    <text evidence="1">Belongs to the membrane fusion protein (MFP) (TC 8.A.1) family.</text>
</comment>
<comment type="caution">
    <text evidence="5">The sequence shown here is derived from an EMBL/GenBank/DDBJ whole genome shotgun (WGS) entry which is preliminary data.</text>
</comment>
<dbReference type="InterPro" id="IPR058627">
    <property type="entry name" value="MdtA-like_C"/>
</dbReference>
<dbReference type="PROSITE" id="PS51257">
    <property type="entry name" value="PROKAR_LIPOPROTEIN"/>
    <property type="match status" value="1"/>
</dbReference>
<evidence type="ECO:0000256" key="3">
    <source>
        <dbReference type="SAM" id="SignalP"/>
    </source>
</evidence>
<dbReference type="RefSeq" id="WP_209285922.1">
    <property type="nucleotide sequence ID" value="NZ_JACVEW010000001.1"/>
</dbReference>
<evidence type="ECO:0000313" key="5">
    <source>
        <dbReference type="EMBL" id="MBP0047316.1"/>
    </source>
</evidence>
<dbReference type="Proteomes" id="UP000810171">
    <property type="component" value="Unassembled WGS sequence"/>
</dbReference>
<evidence type="ECO:0000313" key="6">
    <source>
        <dbReference type="Proteomes" id="UP000810171"/>
    </source>
</evidence>
<dbReference type="Gene3D" id="2.40.30.170">
    <property type="match status" value="1"/>
</dbReference>
<keyword evidence="6" id="KW-1185">Reference proteome</keyword>
<evidence type="ECO:0000256" key="1">
    <source>
        <dbReference type="ARBA" id="ARBA00009477"/>
    </source>
</evidence>
<keyword evidence="3" id="KW-0732">Signal</keyword>
<protein>
    <submittedName>
        <fullName evidence="5">Efflux RND transporter periplasmic adaptor subunit</fullName>
    </submittedName>
</protein>
<dbReference type="Pfam" id="PF25967">
    <property type="entry name" value="RND-MFP_C"/>
    <property type="match status" value="1"/>
</dbReference>
<dbReference type="PANTHER" id="PTHR30469:SF11">
    <property type="entry name" value="BLL4320 PROTEIN"/>
    <property type="match status" value="1"/>
</dbReference>
<dbReference type="Gene3D" id="1.10.287.470">
    <property type="entry name" value="Helix hairpin bin"/>
    <property type="match status" value="1"/>
</dbReference>
<dbReference type="Gene3D" id="2.40.50.100">
    <property type="match status" value="1"/>
</dbReference>
<name>A0ABS3Z6H0_9GAMM</name>
<accession>A0ABS3Z6H0</accession>
<feature type="signal peptide" evidence="3">
    <location>
        <begin position="1"/>
        <end position="20"/>
    </location>
</feature>
<gene>
    <name evidence="5" type="ORF">H9C73_01085</name>
</gene>
<evidence type="ECO:0000259" key="4">
    <source>
        <dbReference type="Pfam" id="PF25967"/>
    </source>
</evidence>